<dbReference type="PANTHER" id="PTHR31088:SF6">
    <property type="entry name" value="PHAGE SHOCK PROTEIN A"/>
    <property type="match status" value="1"/>
</dbReference>
<dbReference type="Proteomes" id="UP000077271">
    <property type="component" value="Unassembled WGS sequence"/>
</dbReference>
<evidence type="ECO:0000256" key="1">
    <source>
        <dbReference type="ARBA" id="ARBA00043985"/>
    </source>
</evidence>
<evidence type="ECO:0000313" key="4">
    <source>
        <dbReference type="Proteomes" id="UP000077271"/>
    </source>
</evidence>
<proteinExistence type="inferred from homology"/>
<name>A0A177KYA3_9BACI</name>
<evidence type="ECO:0000256" key="2">
    <source>
        <dbReference type="SAM" id="Coils"/>
    </source>
</evidence>
<organism evidence="3 4">
    <name type="scientific">Domibacillus aminovorans</name>
    <dbReference type="NCBI Taxonomy" id="29332"/>
    <lineage>
        <taxon>Bacteria</taxon>
        <taxon>Bacillati</taxon>
        <taxon>Bacillota</taxon>
        <taxon>Bacilli</taxon>
        <taxon>Bacillales</taxon>
        <taxon>Bacillaceae</taxon>
        <taxon>Domibacillus</taxon>
    </lineage>
</organism>
<dbReference type="Pfam" id="PF04012">
    <property type="entry name" value="PspA_IM30"/>
    <property type="match status" value="1"/>
</dbReference>
<dbReference type="EMBL" id="LQWZ01000010">
    <property type="protein sequence ID" value="OAH58388.1"/>
    <property type="molecule type" value="Genomic_DNA"/>
</dbReference>
<dbReference type="AlphaFoldDB" id="A0A177KYA3"/>
<keyword evidence="2" id="KW-0175">Coiled coil</keyword>
<comment type="caution">
    <text evidence="3">The sequence shown here is derived from an EMBL/GenBank/DDBJ whole genome shotgun (WGS) entry which is preliminary data.</text>
</comment>
<reference evidence="3 4" key="1">
    <citation type="submission" date="2016-01" db="EMBL/GenBank/DDBJ databases">
        <title>Investigation of taxonomic status of Bacillus aminovorans.</title>
        <authorList>
            <person name="Verma A."/>
            <person name="Pal Y."/>
            <person name="Krishnamurthi S."/>
        </authorList>
    </citation>
    <scope>NUCLEOTIDE SEQUENCE [LARGE SCALE GENOMIC DNA]</scope>
    <source>
        <strain evidence="3 4">DSM 4337</strain>
    </source>
</reference>
<dbReference type="RefSeq" id="WP_063974656.1">
    <property type="nucleotide sequence ID" value="NZ_LQWZ01000010.1"/>
</dbReference>
<evidence type="ECO:0000313" key="3">
    <source>
        <dbReference type="EMBL" id="OAH58388.1"/>
    </source>
</evidence>
<protein>
    <submittedName>
        <fullName evidence="3">Modulator protein</fullName>
    </submittedName>
</protein>
<sequence length="212" mass="25565">MNLFTRIKQSISADLHHMLDRKEQQNPIAVLNHYLRQSEQEKDKVRTLIERQYRLKDEFISEYHHAQELADKRFAQASIAKKAGEEELHTFAMKEYEDYQSRAERIKMLVEESTQQLETLEHKYEEMNYKLKDMHLRRMELMGRENVARTNHRLNKVIADESDKRSSRFTEMEQYIDGLERKVNHSYEHHTFDSKMAKLEKDIQVDDQAEAY</sequence>
<feature type="coiled-coil region" evidence="2">
    <location>
        <begin position="96"/>
        <end position="137"/>
    </location>
</feature>
<comment type="similarity">
    <text evidence="1">Belongs to the PspA/Vipp/IM30 family.</text>
</comment>
<accession>A0A177KYA3</accession>
<dbReference type="OrthoDB" id="2366053at2"/>
<dbReference type="PANTHER" id="PTHR31088">
    <property type="entry name" value="MEMBRANE-ASSOCIATED PROTEIN VIPP1, CHLOROPLASTIC"/>
    <property type="match status" value="1"/>
</dbReference>
<dbReference type="InterPro" id="IPR007157">
    <property type="entry name" value="PspA_VIPP1"/>
</dbReference>
<gene>
    <name evidence="3" type="ORF">AWH48_18635</name>
</gene>